<feature type="binding site" evidence="3">
    <location>
        <position position="203"/>
    </location>
    <ligand>
        <name>Zn(2+)</name>
        <dbReference type="ChEBI" id="CHEBI:29105"/>
        <label>1</label>
    </ligand>
</feature>
<keyword evidence="2 4" id="KW-0378">Hydrolase</keyword>
<dbReference type="NCBIfam" id="TIGR01879">
    <property type="entry name" value="hydantase"/>
    <property type="match status" value="1"/>
</dbReference>
<evidence type="ECO:0000256" key="2">
    <source>
        <dbReference type="ARBA" id="ARBA00022801"/>
    </source>
</evidence>
<sequence length="422" mass="44888">MRRGCGVEDGEHGAIRIAPDEVAGPIAELARFGAHGETGVWRTVYSPEWVAAADWYAAQAEAAGLAVRRDAVGNVWARLDGTEDGKSIATGSHLDSQRPGGQYDGALGAIGGLVALRKLRERFGQPRRTLEAVALCEEEASRFPTANFWGSRAIIGQIAPGDPEATIGYDGETIAAAMRAIGLDPDRCGEARRDDLDTFVELHIEQGPLLEQQGLPVGVVSAITGLRHYAVTLHGTANHAGAFPMDLRRDPMAGAAEIISGVVNTAHRMGRPAVTTVGRLAVEPNGAAIVPERVTFTVDARHPDPAARARLYAKHEALIAEVAARRDLDVSWEITHEQDPCVCDAATVATLEAAARALGVPFTTMTSGAVHDTQQMAAVAKVAMVFIQSRDGRSHTPEEYSSPEHLAAGVEVLTEALRRLAY</sequence>
<dbReference type="PANTHER" id="PTHR32494:SF5">
    <property type="entry name" value="ALLANTOATE AMIDOHYDROLASE"/>
    <property type="match status" value="1"/>
</dbReference>
<accession>A0A6J4TYG0</accession>
<comment type="cofactor">
    <cofactor evidence="3">
        <name>Zn(2+)</name>
        <dbReference type="ChEBI" id="CHEBI:29105"/>
    </cofactor>
    <text evidence="3">Binds 2 Zn(2+) ions per subunit.</text>
</comment>
<dbReference type="SUPFAM" id="SSF53187">
    <property type="entry name" value="Zn-dependent exopeptidases"/>
    <property type="match status" value="1"/>
</dbReference>
<protein>
    <submittedName>
        <fullName evidence="4">Allantoate amidohydrolase</fullName>
        <ecNumber evidence="4">3.5.3.9</ecNumber>
    </submittedName>
</protein>
<evidence type="ECO:0000256" key="3">
    <source>
        <dbReference type="PIRSR" id="PIRSR001235-1"/>
    </source>
</evidence>
<name>A0A6J4TYG0_9BACT</name>
<dbReference type="PANTHER" id="PTHR32494">
    <property type="entry name" value="ALLANTOATE DEIMINASE-RELATED"/>
    <property type="match status" value="1"/>
</dbReference>
<comment type="similarity">
    <text evidence="1">Belongs to the peptidase M20 family.</text>
</comment>
<proteinExistence type="inferred from homology"/>
<dbReference type="CDD" id="cd03884">
    <property type="entry name" value="M20_bAS"/>
    <property type="match status" value="1"/>
</dbReference>
<feature type="binding site" evidence="3">
    <location>
        <position position="104"/>
    </location>
    <ligand>
        <name>Zn(2+)</name>
        <dbReference type="ChEBI" id="CHEBI:29105"/>
        <label>1</label>
    </ligand>
</feature>
<dbReference type="Gene3D" id="3.30.70.360">
    <property type="match status" value="1"/>
</dbReference>
<dbReference type="InterPro" id="IPR010158">
    <property type="entry name" value="Amidase_Cbmase"/>
</dbReference>
<evidence type="ECO:0000313" key="4">
    <source>
        <dbReference type="EMBL" id="CAA9535101.1"/>
    </source>
</evidence>
<feature type="binding site" evidence="3">
    <location>
        <position position="104"/>
    </location>
    <ligand>
        <name>Zn(2+)</name>
        <dbReference type="ChEBI" id="CHEBI:29105"/>
        <label>2</label>
    </ligand>
</feature>
<keyword evidence="3" id="KW-0862">Zinc</keyword>
<dbReference type="GO" id="GO:0046872">
    <property type="term" value="F:metal ion binding"/>
    <property type="evidence" value="ECO:0007669"/>
    <property type="project" value="UniProtKB-KW"/>
</dbReference>
<dbReference type="InterPro" id="IPR002933">
    <property type="entry name" value="Peptidase_M20"/>
</dbReference>
<dbReference type="AlphaFoldDB" id="A0A6J4TYG0"/>
<dbReference type="EMBL" id="CADCWG010000014">
    <property type="protein sequence ID" value="CAA9535101.1"/>
    <property type="molecule type" value="Genomic_DNA"/>
</dbReference>
<dbReference type="PIRSF" id="PIRSF001235">
    <property type="entry name" value="Amidase_carbamoylase"/>
    <property type="match status" value="1"/>
</dbReference>
<feature type="binding site" evidence="3">
    <location>
        <position position="93"/>
    </location>
    <ligand>
        <name>Zn(2+)</name>
        <dbReference type="ChEBI" id="CHEBI:29105"/>
        <label>1</label>
    </ligand>
</feature>
<dbReference type="SUPFAM" id="SSF55031">
    <property type="entry name" value="Bacterial exopeptidase dimerisation domain"/>
    <property type="match status" value="1"/>
</dbReference>
<dbReference type="Gene3D" id="3.40.630.10">
    <property type="entry name" value="Zn peptidases"/>
    <property type="match status" value="1"/>
</dbReference>
<feature type="binding site" evidence="3">
    <location>
        <position position="395"/>
    </location>
    <ligand>
        <name>Zn(2+)</name>
        <dbReference type="ChEBI" id="CHEBI:29105"/>
        <label>2</label>
    </ligand>
</feature>
<evidence type="ECO:0000256" key="1">
    <source>
        <dbReference type="ARBA" id="ARBA00006153"/>
    </source>
</evidence>
<feature type="binding site" evidence="3">
    <location>
        <position position="139"/>
    </location>
    <ligand>
        <name>Zn(2+)</name>
        <dbReference type="ChEBI" id="CHEBI:29105"/>
        <label>2</label>
    </ligand>
</feature>
<dbReference type="InterPro" id="IPR036264">
    <property type="entry name" value="Bact_exopeptidase_dim_dom"/>
</dbReference>
<keyword evidence="3" id="KW-0479">Metal-binding</keyword>
<organism evidence="4">
    <name type="scientific">uncultured Thermomicrobiales bacterium</name>
    <dbReference type="NCBI Taxonomy" id="1645740"/>
    <lineage>
        <taxon>Bacteria</taxon>
        <taxon>Pseudomonadati</taxon>
        <taxon>Thermomicrobiota</taxon>
        <taxon>Thermomicrobia</taxon>
        <taxon>Thermomicrobiales</taxon>
        <taxon>environmental samples</taxon>
    </lineage>
</organism>
<reference evidence="4" key="1">
    <citation type="submission" date="2020-02" db="EMBL/GenBank/DDBJ databases">
        <authorList>
            <person name="Meier V. D."/>
        </authorList>
    </citation>
    <scope>NUCLEOTIDE SEQUENCE</scope>
    <source>
        <strain evidence="4">AVDCRST_MAG49</strain>
    </source>
</reference>
<dbReference type="EC" id="3.5.3.9" evidence="4"/>
<dbReference type="GO" id="GO:0047652">
    <property type="term" value="F:allantoate deiminase activity"/>
    <property type="evidence" value="ECO:0007669"/>
    <property type="project" value="UniProtKB-EC"/>
</dbReference>
<gene>
    <name evidence="4" type="ORF">AVDCRST_MAG49-364</name>
</gene>
<dbReference type="Pfam" id="PF01546">
    <property type="entry name" value="Peptidase_M20"/>
    <property type="match status" value="1"/>
</dbReference>